<proteinExistence type="predicted"/>
<keyword evidence="1" id="KW-0812">Transmembrane</keyword>
<feature type="transmembrane region" description="Helical" evidence="1">
    <location>
        <begin position="32"/>
        <end position="65"/>
    </location>
</feature>
<comment type="caution">
    <text evidence="2">The sequence shown here is derived from an EMBL/GenBank/DDBJ whole genome shotgun (WGS) entry which is preliminary data.</text>
</comment>
<sequence>MTIVFLVVGAIIQAVAIYVAFFTQLPGHLYIATILMVLALTSLMAIRSLIAPACLLAGVIVGLAISHNQSDVKLLINMGEVMKLAIQPDWEINQAWQFVNGSAPE</sequence>
<dbReference type="Proteomes" id="UP000649768">
    <property type="component" value="Unassembled WGS sequence"/>
</dbReference>
<reference evidence="2 3" key="1">
    <citation type="submission" date="2020-09" db="EMBL/GenBank/DDBJ databases">
        <title>Photobacterium sp. CAU 1568 isolated from sand of Sido Beach.</title>
        <authorList>
            <person name="Kim W."/>
        </authorList>
    </citation>
    <scope>NUCLEOTIDE SEQUENCE [LARGE SCALE GENOMIC DNA]</scope>
    <source>
        <strain evidence="2 3">CAU 1568</strain>
    </source>
</reference>
<accession>A0ABR9BQJ6</accession>
<keyword evidence="1" id="KW-1133">Transmembrane helix</keyword>
<evidence type="ECO:0000313" key="3">
    <source>
        <dbReference type="Proteomes" id="UP000649768"/>
    </source>
</evidence>
<dbReference type="RefSeq" id="WP_192017131.1">
    <property type="nucleotide sequence ID" value="NZ_JACYTP010000013.1"/>
</dbReference>
<keyword evidence="3" id="KW-1185">Reference proteome</keyword>
<organism evidence="2 3">
    <name type="scientific">Photobacterium arenosum</name>
    <dbReference type="NCBI Taxonomy" id="2774143"/>
    <lineage>
        <taxon>Bacteria</taxon>
        <taxon>Pseudomonadati</taxon>
        <taxon>Pseudomonadota</taxon>
        <taxon>Gammaproteobacteria</taxon>
        <taxon>Vibrionales</taxon>
        <taxon>Vibrionaceae</taxon>
        <taxon>Photobacterium</taxon>
    </lineage>
</organism>
<dbReference type="EMBL" id="JACYTP010000013">
    <property type="protein sequence ID" value="MBD8514504.1"/>
    <property type="molecule type" value="Genomic_DNA"/>
</dbReference>
<gene>
    <name evidence="2" type="ORF">IFO68_17620</name>
</gene>
<protein>
    <submittedName>
        <fullName evidence="2">Uncharacterized protein</fullName>
    </submittedName>
</protein>
<name>A0ABR9BQJ6_9GAMM</name>
<evidence type="ECO:0000313" key="2">
    <source>
        <dbReference type="EMBL" id="MBD8514504.1"/>
    </source>
</evidence>
<evidence type="ECO:0000256" key="1">
    <source>
        <dbReference type="SAM" id="Phobius"/>
    </source>
</evidence>
<keyword evidence="1" id="KW-0472">Membrane</keyword>